<protein>
    <submittedName>
        <fullName evidence="9">ABC transporter permease protein</fullName>
    </submittedName>
</protein>
<comment type="similarity">
    <text evidence="6">Belongs to the ABC-4 integral membrane protein family.</text>
</comment>
<dbReference type="Pfam" id="PF12704">
    <property type="entry name" value="MacB_PCD"/>
    <property type="match status" value="1"/>
</dbReference>
<evidence type="ECO:0000256" key="2">
    <source>
        <dbReference type="ARBA" id="ARBA00022475"/>
    </source>
</evidence>
<evidence type="ECO:0000256" key="3">
    <source>
        <dbReference type="ARBA" id="ARBA00022692"/>
    </source>
</evidence>
<evidence type="ECO:0000256" key="6">
    <source>
        <dbReference type="ARBA" id="ARBA00038076"/>
    </source>
</evidence>
<dbReference type="EMBL" id="CP016359">
    <property type="protein sequence ID" value="APU68708.1"/>
    <property type="molecule type" value="Genomic_DNA"/>
</dbReference>
<dbReference type="GO" id="GO:0022857">
    <property type="term" value="F:transmembrane transporter activity"/>
    <property type="evidence" value="ECO:0007669"/>
    <property type="project" value="TreeGrafter"/>
</dbReference>
<evidence type="ECO:0000256" key="4">
    <source>
        <dbReference type="ARBA" id="ARBA00022989"/>
    </source>
</evidence>
<dbReference type="GO" id="GO:0005886">
    <property type="term" value="C:plasma membrane"/>
    <property type="evidence" value="ECO:0007669"/>
    <property type="project" value="UniProtKB-SubCell"/>
</dbReference>
<evidence type="ECO:0000259" key="8">
    <source>
        <dbReference type="Pfam" id="PF12704"/>
    </source>
</evidence>
<evidence type="ECO:0000256" key="5">
    <source>
        <dbReference type="ARBA" id="ARBA00023136"/>
    </source>
</evidence>
<proteinExistence type="inferred from homology"/>
<organism evidence="9 10">
    <name type="scientific">Christiangramia flava JLT2011</name>
    <dbReference type="NCBI Taxonomy" id="1229726"/>
    <lineage>
        <taxon>Bacteria</taxon>
        <taxon>Pseudomonadati</taxon>
        <taxon>Bacteroidota</taxon>
        <taxon>Flavobacteriia</taxon>
        <taxon>Flavobacteriales</taxon>
        <taxon>Flavobacteriaceae</taxon>
        <taxon>Christiangramia</taxon>
    </lineage>
</organism>
<feature type="domain" description="ABC3 transporter permease C-terminal" evidence="7">
    <location>
        <begin position="291"/>
        <end position="408"/>
    </location>
</feature>
<reference evidence="9 10" key="1">
    <citation type="submission" date="2016-07" db="EMBL/GenBank/DDBJ databases">
        <title>Multi-omics approach to identify versatile polysaccharide utilization systems of a marine flavobacterium Gramella flava.</title>
        <authorList>
            <person name="Tang K."/>
        </authorList>
    </citation>
    <scope>NUCLEOTIDE SEQUENCE [LARGE SCALE GENOMIC DNA]</scope>
    <source>
        <strain evidence="9 10">JLT2011</strain>
    </source>
</reference>
<feature type="domain" description="MacB-like periplasmic core" evidence="8">
    <location>
        <begin position="21"/>
        <end position="238"/>
    </location>
</feature>
<dbReference type="KEGG" id="gfl:GRFL_1984"/>
<dbReference type="InterPro" id="IPR025857">
    <property type="entry name" value="MacB_PCD"/>
</dbReference>
<dbReference type="STRING" id="1229726.GRFL_1984"/>
<keyword evidence="2" id="KW-1003">Cell membrane</keyword>
<keyword evidence="5" id="KW-0472">Membrane</keyword>
<dbReference type="OrthoDB" id="9770036at2"/>
<comment type="subcellular location">
    <subcellularLocation>
        <location evidence="1">Cell membrane</location>
        <topology evidence="1">Multi-pass membrane protein</topology>
    </subcellularLocation>
</comment>
<dbReference type="Pfam" id="PF02687">
    <property type="entry name" value="FtsX"/>
    <property type="match status" value="1"/>
</dbReference>
<evidence type="ECO:0000313" key="9">
    <source>
        <dbReference type="EMBL" id="APU68708.1"/>
    </source>
</evidence>
<evidence type="ECO:0000313" key="10">
    <source>
        <dbReference type="Proteomes" id="UP000186230"/>
    </source>
</evidence>
<dbReference type="Proteomes" id="UP000186230">
    <property type="component" value="Chromosome"/>
</dbReference>
<dbReference type="RefSeq" id="WP_083644445.1">
    <property type="nucleotide sequence ID" value="NZ_AMRU01000012.1"/>
</dbReference>
<keyword evidence="4" id="KW-1133">Transmembrane helix</keyword>
<dbReference type="PANTHER" id="PTHR30572">
    <property type="entry name" value="MEMBRANE COMPONENT OF TRANSPORTER-RELATED"/>
    <property type="match status" value="1"/>
</dbReference>
<dbReference type="InterPro" id="IPR050250">
    <property type="entry name" value="Macrolide_Exporter_MacB"/>
</dbReference>
<evidence type="ECO:0000259" key="7">
    <source>
        <dbReference type="Pfam" id="PF02687"/>
    </source>
</evidence>
<dbReference type="AlphaFoldDB" id="A0A1L7I521"/>
<gene>
    <name evidence="9" type="ORF">GRFL_1984</name>
</gene>
<name>A0A1L7I521_9FLAO</name>
<dbReference type="PANTHER" id="PTHR30572:SF4">
    <property type="entry name" value="ABC TRANSPORTER PERMEASE YTRF"/>
    <property type="match status" value="1"/>
</dbReference>
<sequence length="416" mass="46529">MFDLERWDEIFETIRKNKLRTFLTGLSVASGIFILVILLGVGQGMQNGIAREFERDASNLIFVFPGVTSKEYKGLNPGRRIQLKNEDYNKILLQHADMLDKTSAVYQLPTGDMVYKKENGSYRSDGVFPAFQVLENISLTAGRFINMNDLENREKVVVIGRRIQLDLFKKEDPIGKTVKIGGVGFKVIGTFTDPGGEREESRFAIPITTAQTIYGGGNDIARMYITLKQDDNFDEAVATSQYFTGQLEQFLKNQHTIAPDDNSAIYINNTLENAKRFFMLMKMIRLFFWGVGIFTIIAGVVGVSNIMLIIVKERTREIGIRKALGAQPWSIIGMILHESIFVTAIAGFTGLILSLLLLEVFGPQVKDITEYIYNPSVNFSVAVNTVILLVIAGAVAGFFPAWRAARIKPIVALRDE</sequence>
<evidence type="ECO:0000256" key="1">
    <source>
        <dbReference type="ARBA" id="ARBA00004651"/>
    </source>
</evidence>
<keyword evidence="3" id="KW-0812">Transmembrane</keyword>
<keyword evidence="10" id="KW-1185">Reference proteome</keyword>
<accession>A0A1L7I521</accession>
<dbReference type="InterPro" id="IPR003838">
    <property type="entry name" value="ABC3_permease_C"/>
</dbReference>